<dbReference type="Proteomes" id="UP001472677">
    <property type="component" value="Unassembled WGS sequence"/>
</dbReference>
<evidence type="ECO:0000313" key="2">
    <source>
        <dbReference type="EMBL" id="KAK8515095.1"/>
    </source>
</evidence>
<evidence type="ECO:0000313" key="3">
    <source>
        <dbReference type="Proteomes" id="UP001472677"/>
    </source>
</evidence>
<evidence type="ECO:0000256" key="1">
    <source>
        <dbReference type="SAM" id="Coils"/>
    </source>
</evidence>
<feature type="coiled-coil region" evidence="1">
    <location>
        <begin position="41"/>
        <end position="68"/>
    </location>
</feature>
<sequence length="97" mass="10378">MRTYQLRPWRGRAEAAAAAASGGGGNAITEEDLVCEEMPSVETLVTQLAQAQATIVELEQQIKTGEEANSLAWGKMSQMVCNLKQVAQATIAKLEAN</sequence>
<accession>A0ABR2C6Q0</accession>
<dbReference type="EMBL" id="JBBPBM010000065">
    <property type="protein sequence ID" value="KAK8515095.1"/>
    <property type="molecule type" value="Genomic_DNA"/>
</dbReference>
<protein>
    <submittedName>
        <fullName evidence="2">Uncharacterized protein</fullName>
    </submittedName>
</protein>
<reference evidence="2 3" key="1">
    <citation type="journal article" date="2024" name="G3 (Bethesda)">
        <title>Genome assembly of Hibiscus sabdariffa L. provides insights into metabolisms of medicinal natural products.</title>
        <authorList>
            <person name="Kim T."/>
        </authorList>
    </citation>
    <scope>NUCLEOTIDE SEQUENCE [LARGE SCALE GENOMIC DNA]</scope>
    <source>
        <strain evidence="2">TK-2024</strain>
        <tissue evidence="2">Old leaves</tissue>
    </source>
</reference>
<keyword evidence="1" id="KW-0175">Coiled coil</keyword>
<gene>
    <name evidence="2" type="ORF">V6N12_001255</name>
</gene>
<proteinExistence type="predicted"/>
<comment type="caution">
    <text evidence="2">The sequence shown here is derived from an EMBL/GenBank/DDBJ whole genome shotgun (WGS) entry which is preliminary data.</text>
</comment>
<organism evidence="2 3">
    <name type="scientific">Hibiscus sabdariffa</name>
    <name type="common">roselle</name>
    <dbReference type="NCBI Taxonomy" id="183260"/>
    <lineage>
        <taxon>Eukaryota</taxon>
        <taxon>Viridiplantae</taxon>
        <taxon>Streptophyta</taxon>
        <taxon>Embryophyta</taxon>
        <taxon>Tracheophyta</taxon>
        <taxon>Spermatophyta</taxon>
        <taxon>Magnoliopsida</taxon>
        <taxon>eudicotyledons</taxon>
        <taxon>Gunneridae</taxon>
        <taxon>Pentapetalae</taxon>
        <taxon>rosids</taxon>
        <taxon>malvids</taxon>
        <taxon>Malvales</taxon>
        <taxon>Malvaceae</taxon>
        <taxon>Malvoideae</taxon>
        <taxon>Hibiscus</taxon>
    </lineage>
</organism>
<keyword evidence="3" id="KW-1185">Reference proteome</keyword>
<name>A0ABR2C6Q0_9ROSI</name>